<feature type="signal peptide" evidence="1">
    <location>
        <begin position="1"/>
        <end position="21"/>
    </location>
</feature>
<keyword evidence="3" id="KW-1185">Reference proteome</keyword>
<proteinExistence type="predicted"/>
<evidence type="ECO:0000313" key="3">
    <source>
        <dbReference type="Proteomes" id="UP000501346"/>
    </source>
</evidence>
<evidence type="ECO:0000313" key="2">
    <source>
        <dbReference type="EMBL" id="QID78524.1"/>
    </source>
</evidence>
<dbReference type="AlphaFoldDB" id="A0A6C1DQS2"/>
<sequence length="85" mass="9633">MFLPIIFHTILTLLNFGKYYCLPIQEDDDKSGKEIEQILDNNIESLGLLLNSMSLSSNFTTGDPELDSLFQDDLIPELYSVLDGF</sequence>
<protein>
    <submittedName>
        <fullName evidence="2">Uncharacterized protein</fullName>
    </submittedName>
</protein>
<evidence type="ECO:0000256" key="1">
    <source>
        <dbReference type="SAM" id="SignalP"/>
    </source>
</evidence>
<dbReference type="OrthoDB" id="4056318at2759"/>
<accession>A0A6C1DQS2</accession>
<feature type="chain" id="PRO_5025530166" evidence="1">
    <location>
        <begin position="22"/>
        <end position="85"/>
    </location>
</feature>
<keyword evidence="1" id="KW-0732">Signal</keyword>
<organism evidence="2 3">
    <name type="scientific">Saccharomyces pastorianus</name>
    <name type="common">Lager yeast</name>
    <name type="synonym">Saccharomyces cerevisiae x Saccharomyces eubayanus</name>
    <dbReference type="NCBI Taxonomy" id="27292"/>
    <lineage>
        <taxon>Eukaryota</taxon>
        <taxon>Fungi</taxon>
        <taxon>Dikarya</taxon>
        <taxon>Ascomycota</taxon>
        <taxon>Saccharomycotina</taxon>
        <taxon>Saccharomycetes</taxon>
        <taxon>Saccharomycetales</taxon>
        <taxon>Saccharomycetaceae</taxon>
        <taxon>Saccharomyces</taxon>
    </lineage>
</organism>
<dbReference type="SMR" id="A0A6C1DQS2"/>
<dbReference type="EMBL" id="CP048985">
    <property type="protein sequence ID" value="QID78524.1"/>
    <property type="molecule type" value="Genomic_DNA"/>
</dbReference>
<dbReference type="Proteomes" id="UP000501346">
    <property type="component" value="Chromosome ScIV"/>
</dbReference>
<reference evidence="2 3" key="1">
    <citation type="journal article" date="2019" name="BMC Genomics">
        <title>Chromosome level assembly and comparative genome analysis confirm lager-brewing yeasts originated from a single hybridization.</title>
        <authorList>
            <person name="Salazar A.N."/>
            <person name="Gorter de Vries A.R."/>
            <person name="van den Broek M."/>
            <person name="Brouwers N."/>
            <person name="de la Torre Cortes P."/>
            <person name="Kuijpers N.G.A."/>
            <person name="Daran J.G."/>
            <person name="Abeel T."/>
        </authorList>
    </citation>
    <scope>NUCLEOTIDE SEQUENCE [LARGE SCALE GENOMIC DNA]</scope>
    <source>
        <strain evidence="2 3">CBS 1483</strain>
    </source>
</reference>
<gene>
    <name evidence="2" type="ORF">GRS66_000733</name>
</gene>
<name>A0A6C1DQS2_SACPS</name>